<keyword evidence="3" id="KW-0285">Flavoprotein</keyword>
<dbReference type="PROSITE" id="PS51387">
    <property type="entry name" value="FAD_PCMH"/>
    <property type="match status" value="1"/>
</dbReference>
<dbReference type="InterPro" id="IPR036318">
    <property type="entry name" value="FAD-bd_PCMH-like_sf"/>
</dbReference>
<dbReference type="InterPro" id="IPR016171">
    <property type="entry name" value="Vanillyl_alc_oxidase_C-sub2"/>
</dbReference>
<dbReference type="EMBL" id="HBIP01006752">
    <property type="protein sequence ID" value="CAE0488438.1"/>
    <property type="molecule type" value="Transcribed_RNA"/>
</dbReference>
<gene>
    <name evidence="8" type="ORF">DTER00134_LOCUS3502</name>
</gene>
<evidence type="ECO:0000313" key="8">
    <source>
        <dbReference type="EMBL" id="CAE0488438.1"/>
    </source>
</evidence>
<evidence type="ECO:0000256" key="2">
    <source>
        <dbReference type="ARBA" id="ARBA00008000"/>
    </source>
</evidence>
<dbReference type="Pfam" id="PF01565">
    <property type="entry name" value="FAD_binding_4"/>
    <property type="match status" value="1"/>
</dbReference>
<evidence type="ECO:0000256" key="5">
    <source>
        <dbReference type="ARBA" id="ARBA00023002"/>
    </source>
</evidence>
<organism evidence="8">
    <name type="scientific">Dunaliella tertiolecta</name>
    <name type="common">Green alga</name>
    <dbReference type="NCBI Taxonomy" id="3047"/>
    <lineage>
        <taxon>Eukaryota</taxon>
        <taxon>Viridiplantae</taxon>
        <taxon>Chlorophyta</taxon>
        <taxon>core chlorophytes</taxon>
        <taxon>Chlorophyceae</taxon>
        <taxon>CS clade</taxon>
        <taxon>Chlamydomonadales</taxon>
        <taxon>Dunaliellaceae</taxon>
        <taxon>Dunaliella</taxon>
    </lineage>
</organism>
<keyword evidence="5" id="KW-0560">Oxidoreductase</keyword>
<proteinExistence type="inferred from homology"/>
<dbReference type="Gene3D" id="3.30.70.2190">
    <property type="match status" value="1"/>
</dbReference>
<keyword evidence="4" id="KW-0274">FAD</keyword>
<dbReference type="SUPFAM" id="SSF55103">
    <property type="entry name" value="FAD-linked oxidases, C-terminal domain"/>
    <property type="match status" value="1"/>
</dbReference>
<dbReference type="FunFam" id="3.30.43.10:FF:000011">
    <property type="entry name" value="D-lactate dehydrogenase (Cytochrome)"/>
    <property type="match status" value="1"/>
</dbReference>
<comment type="similarity">
    <text evidence="2">Belongs to the FAD-binding oxidoreductase/transferase type 4 family.</text>
</comment>
<dbReference type="InterPro" id="IPR016169">
    <property type="entry name" value="FAD-bd_PCMH_sub2"/>
</dbReference>
<dbReference type="InterPro" id="IPR051264">
    <property type="entry name" value="FAD-oxidored/transferase_4"/>
</dbReference>
<dbReference type="Gene3D" id="3.30.465.10">
    <property type="match status" value="1"/>
</dbReference>
<protein>
    <recommendedName>
        <fullName evidence="6">D-2-hydroxyglutarate dehydrogenase</fullName>
        <ecNumber evidence="6">1.1.99.39</ecNumber>
    </recommendedName>
</protein>
<dbReference type="FunFam" id="3.30.465.10:FF:000001">
    <property type="entry name" value="D-2-hydroxyglutarate dehydrogenase, mitochondrial"/>
    <property type="match status" value="1"/>
</dbReference>
<feature type="domain" description="FAD-binding PCMH-type" evidence="7">
    <location>
        <begin position="77"/>
        <end position="256"/>
    </location>
</feature>
<sequence>MLRKALQRVSSYSPLFPLACVPHSSWRSQVQRRIQGYANLDDADIQHFKAVLGDEGNAVEANQEALEPYNRDWMGIYKGHSKLLLRPGTTEQVSAILRYAHKKHFAIVPQGGNTGLVGGSVPVHDEIILSLSRMNKILSFDPASGALVAQAGCILQNLDDHVAQYGFIMPLDLGAKGSCQIGGNISTNAGGLRLLRYGPLHGSVLGLEVVLADGQVLDLLRTLRKDNTGIHLKHLFIGSEGTLGVVTAVSIECAPRPSSVQVVFLGLESYAAVTQVLSKARKMLGEILSAFEFLDAECMRLSTRFGSVNPLGSAPTSGAGSSQSGQIYPFYVLVETHGSNGAHDREKLDAFLEAVMADGEACDGTLAENAHQASQIWKIREGISEALPRCGAVYKYDVSLPTPLMHRLVEEVKAQLTQWPGASVLGYGHVGDGNLHLNIVSPEAYPDLKAKIEPFVFEWVSNAKGSISAEHGLGQMKADAIYHTQSPLAVDVMRSIKRLLDPQQILNPYKMLPKG</sequence>
<dbReference type="FunFam" id="3.30.70.2740:FF:000002">
    <property type="entry name" value="D-2-hydroxyglutarate dehydrogenase mitochondrial"/>
    <property type="match status" value="1"/>
</dbReference>
<dbReference type="FunFam" id="3.30.70.2190:FF:000001">
    <property type="entry name" value="D-2-hydroxyglutarate dehydrogenase mitochondrial"/>
    <property type="match status" value="1"/>
</dbReference>
<dbReference type="GO" id="GO:0051990">
    <property type="term" value="F:(R)-2-hydroxyglutarate dehydrogenase activity"/>
    <property type="evidence" value="ECO:0007669"/>
    <property type="project" value="UniProtKB-EC"/>
</dbReference>
<dbReference type="Gene3D" id="1.10.45.10">
    <property type="entry name" value="Vanillyl-alcohol Oxidase, Chain A, domain 4"/>
    <property type="match status" value="1"/>
</dbReference>
<dbReference type="PANTHER" id="PTHR43716:SF1">
    <property type="entry name" value="D-2-HYDROXYGLUTARATE DEHYDROGENASE, MITOCHONDRIAL"/>
    <property type="match status" value="1"/>
</dbReference>
<dbReference type="FunFam" id="1.10.45.10:FF:000001">
    <property type="entry name" value="D-lactate dehydrogenase mitochondrial"/>
    <property type="match status" value="1"/>
</dbReference>
<name>A0A7S3QP42_DUNTE</name>
<dbReference type="GO" id="GO:0005739">
    <property type="term" value="C:mitochondrion"/>
    <property type="evidence" value="ECO:0007669"/>
    <property type="project" value="TreeGrafter"/>
</dbReference>
<dbReference type="SUPFAM" id="SSF56176">
    <property type="entry name" value="FAD-binding/transporter-associated domain-like"/>
    <property type="match status" value="1"/>
</dbReference>
<accession>A0A7S3QP42</accession>
<evidence type="ECO:0000256" key="3">
    <source>
        <dbReference type="ARBA" id="ARBA00022630"/>
    </source>
</evidence>
<dbReference type="InterPro" id="IPR006094">
    <property type="entry name" value="Oxid_FAD_bind_N"/>
</dbReference>
<dbReference type="AlphaFoldDB" id="A0A7S3QP42"/>
<evidence type="ECO:0000256" key="4">
    <source>
        <dbReference type="ARBA" id="ARBA00022827"/>
    </source>
</evidence>
<dbReference type="Gene3D" id="3.30.43.10">
    <property type="entry name" value="Uridine Diphospho-n-acetylenolpyruvylglucosamine Reductase, domain 2"/>
    <property type="match status" value="1"/>
</dbReference>
<dbReference type="InterPro" id="IPR004113">
    <property type="entry name" value="FAD-bd_oxidored_4_C"/>
</dbReference>
<evidence type="ECO:0000256" key="6">
    <source>
        <dbReference type="ARBA" id="ARBA00039003"/>
    </source>
</evidence>
<dbReference type="InterPro" id="IPR016166">
    <property type="entry name" value="FAD-bd_PCMH"/>
</dbReference>
<dbReference type="InterPro" id="IPR016167">
    <property type="entry name" value="FAD-bd_PCMH_sub1"/>
</dbReference>
<evidence type="ECO:0000259" key="7">
    <source>
        <dbReference type="PROSITE" id="PS51387"/>
    </source>
</evidence>
<comment type="cofactor">
    <cofactor evidence="1">
        <name>FAD</name>
        <dbReference type="ChEBI" id="CHEBI:57692"/>
    </cofactor>
</comment>
<dbReference type="InterPro" id="IPR016164">
    <property type="entry name" value="FAD-linked_Oxase-like_C"/>
</dbReference>
<dbReference type="PANTHER" id="PTHR43716">
    <property type="entry name" value="D-2-HYDROXYGLUTARATE DEHYDROGENASE, MITOCHONDRIAL"/>
    <property type="match status" value="1"/>
</dbReference>
<dbReference type="GO" id="GO:0071949">
    <property type="term" value="F:FAD binding"/>
    <property type="evidence" value="ECO:0007669"/>
    <property type="project" value="InterPro"/>
</dbReference>
<reference evidence="8" key="1">
    <citation type="submission" date="2021-01" db="EMBL/GenBank/DDBJ databases">
        <authorList>
            <person name="Corre E."/>
            <person name="Pelletier E."/>
            <person name="Niang G."/>
            <person name="Scheremetjew M."/>
            <person name="Finn R."/>
            <person name="Kale V."/>
            <person name="Holt S."/>
            <person name="Cochrane G."/>
            <person name="Meng A."/>
            <person name="Brown T."/>
            <person name="Cohen L."/>
        </authorList>
    </citation>
    <scope>NUCLEOTIDE SEQUENCE</scope>
    <source>
        <strain evidence="8">CCMP1320</strain>
    </source>
</reference>
<evidence type="ECO:0000256" key="1">
    <source>
        <dbReference type="ARBA" id="ARBA00001974"/>
    </source>
</evidence>
<dbReference type="EC" id="1.1.99.39" evidence="6"/>
<dbReference type="Gene3D" id="3.30.70.2740">
    <property type="match status" value="1"/>
</dbReference>
<dbReference type="Pfam" id="PF02913">
    <property type="entry name" value="FAD-oxidase_C"/>
    <property type="match status" value="1"/>
</dbReference>